<evidence type="ECO:0000313" key="2">
    <source>
        <dbReference type="Proteomes" id="UP001168098"/>
    </source>
</evidence>
<gene>
    <name evidence="1" type="ORF">PVL29_017376</name>
</gene>
<protein>
    <submittedName>
        <fullName evidence="1">Uncharacterized protein</fullName>
    </submittedName>
</protein>
<accession>A0AA38ZB31</accession>
<dbReference type="AlphaFoldDB" id="A0AA38ZB31"/>
<sequence length="76" mass="8110">MKSFKNHLIIWVSVSISLWLILTPTILVAGARVHSSSKDSAFVEQAIVPPSAPSSCTYIGVGKGGDHRPCPPSTHQ</sequence>
<evidence type="ECO:0000313" key="1">
    <source>
        <dbReference type="EMBL" id="KAJ9685317.1"/>
    </source>
</evidence>
<dbReference type="EMBL" id="JARBHA010000013">
    <property type="protein sequence ID" value="KAJ9685317.1"/>
    <property type="molecule type" value="Genomic_DNA"/>
</dbReference>
<keyword evidence="2" id="KW-1185">Reference proteome</keyword>
<reference evidence="1 2" key="1">
    <citation type="journal article" date="2023" name="BMC Biotechnol.">
        <title>Vitis rotundifolia cv Carlos genome sequencing.</title>
        <authorList>
            <person name="Huff M."/>
            <person name="Hulse-Kemp A."/>
            <person name="Scheffler B."/>
            <person name="Youngblood R."/>
            <person name="Simpson S."/>
            <person name="Babiker E."/>
            <person name="Staton M."/>
        </authorList>
    </citation>
    <scope>NUCLEOTIDE SEQUENCE [LARGE SCALE GENOMIC DNA]</scope>
    <source>
        <tissue evidence="1">Leaf</tissue>
    </source>
</reference>
<proteinExistence type="predicted"/>
<dbReference type="Proteomes" id="UP001168098">
    <property type="component" value="Unassembled WGS sequence"/>
</dbReference>
<name>A0AA38ZB31_VITRO</name>
<organism evidence="1 2">
    <name type="scientific">Vitis rotundifolia</name>
    <name type="common">Muscadine grape</name>
    <dbReference type="NCBI Taxonomy" id="103349"/>
    <lineage>
        <taxon>Eukaryota</taxon>
        <taxon>Viridiplantae</taxon>
        <taxon>Streptophyta</taxon>
        <taxon>Embryophyta</taxon>
        <taxon>Tracheophyta</taxon>
        <taxon>Spermatophyta</taxon>
        <taxon>Magnoliopsida</taxon>
        <taxon>eudicotyledons</taxon>
        <taxon>Gunneridae</taxon>
        <taxon>Pentapetalae</taxon>
        <taxon>rosids</taxon>
        <taxon>Vitales</taxon>
        <taxon>Vitaceae</taxon>
        <taxon>Viteae</taxon>
        <taxon>Vitis</taxon>
    </lineage>
</organism>
<comment type="caution">
    <text evidence="1">The sequence shown here is derived from an EMBL/GenBank/DDBJ whole genome shotgun (WGS) entry which is preliminary data.</text>
</comment>